<keyword evidence="2" id="KW-1185">Reference proteome</keyword>
<comment type="caution">
    <text evidence="1">The sequence shown here is derived from an EMBL/GenBank/DDBJ whole genome shotgun (WGS) entry which is preliminary data.</text>
</comment>
<protein>
    <submittedName>
        <fullName evidence="1">Uncharacterized protein</fullName>
    </submittedName>
</protein>
<evidence type="ECO:0000313" key="1">
    <source>
        <dbReference type="EMBL" id="RGE88932.1"/>
    </source>
</evidence>
<accession>A0A3E3K4H5</accession>
<dbReference type="OrthoDB" id="9901635at2"/>
<evidence type="ECO:0000313" key="2">
    <source>
        <dbReference type="Proteomes" id="UP000261080"/>
    </source>
</evidence>
<reference evidence="1 2" key="1">
    <citation type="submission" date="2018-08" db="EMBL/GenBank/DDBJ databases">
        <title>A genome reference for cultivated species of the human gut microbiota.</title>
        <authorList>
            <person name="Zou Y."/>
            <person name="Xue W."/>
            <person name="Luo G."/>
        </authorList>
    </citation>
    <scope>NUCLEOTIDE SEQUENCE [LARGE SCALE GENOMIC DNA]</scope>
    <source>
        <strain evidence="1 2">AF37-2AT</strain>
    </source>
</reference>
<sequence>MTQTVYVPVEASGVNTYAVNIPSGADTTSGYYLSYNVGGENSGFTGISWYLDKPGNPFSGFQGISNEQDIIEYYESNQNLNAVFSTWINRVGEVAVSDFCNDLMHGEAYSNGCITMAR</sequence>
<dbReference type="Proteomes" id="UP000261080">
    <property type="component" value="Unassembled WGS sequence"/>
</dbReference>
<organism evidence="1 2">
    <name type="scientific">Sellimonas intestinalis</name>
    <dbReference type="NCBI Taxonomy" id="1653434"/>
    <lineage>
        <taxon>Bacteria</taxon>
        <taxon>Bacillati</taxon>
        <taxon>Bacillota</taxon>
        <taxon>Clostridia</taxon>
        <taxon>Lachnospirales</taxon>
        <taxon>Lachnospiraceae</taxon>
        <taxon>Sellimonas</taxon>
    </lineage>
</organism>
<dbReference type="RefSeq" id="WP_024733512.1">
    <property type="nucleotide sequence ID" value="NZ_CALBAT010000029.1"/>
</dbReference>
<dbReference type="GeneID" id="97193758"/>
<gene>
    <name evidence="1" type="ORF">DW016_05375</name>
</gene>
<dbReference type="EMBL" id="QVLX01000002">
    <property type="protein sequence ID" value="RGE88932.1"/>
    <property type="molecule type" value="Genomic_DNA"/>
</dbReference>
<proteinExistence type="predicted"/>
<dbReference type="AlphaFoldDB" id="A0A3E3K4H5"/>
<name>A0A3E3K4H5_9FIRM</name>